<dbReference type="EMBL" id="AAYA01000016">
    <property type="protein sequence ID" value="EBA06342.1"/>
    <property type="molecule type" value="Genomic_DNA"/>
</dbReference>
<dbReference type="CDD" id="cd03801">
    <property type="entry name" value="GT4_PimA-like"/>
    <property type="match status" value="1"/>
</dbReference>
<accession>A3K8V9</accession>
<feature type="domain" description="Glycosyl transferase family 1" evidence="1">
    <location>
        <begin position="217"/>
        <end position="378"/>
    </location>
</feature>
<dbReference type="eggNOG" id="COG0438">
    <property type="taxonomic scope" value="Bacteria"/>
</dbReference>
<evidence type="ECO:0000313" key="3">
    <source>
        <dbReference type="EMBL" id="EBA06342.1"/>
    </source>
</evidence>
<evidence type="ECO:0000259" key="1">
    <source>
        <dbReference type="Pfam" id="PF00534"/>
    </source>
</evidence>
<dbReference type="InterPro" id="IPR050194">
    <property type="entry name" value="Glycosyltransferase_grp1"/>
</dbReference>
<protein>
    <submittedName>
        <fullName evidence="3">Glycosyl transferase, group 1 family protein</fullName>
    </submittedName>
</protein>
<dbReference type="Pfam" id="PF13439">
    <property type="entry name" value="Glyco_transf_4"/>
    <property type="match status" value="1"/>
</dbReference>
<dbReference type="Proteomes" id="UP000005713">
    <property type="component" value="Unassembled WGS sequence"/>
</dbReference>
<keyword evidence="3" id="KW-0808">Transferase</keyword>
<dbReference type="Pfam" id="PF00534">
    <property type="entry name" value="Glycos_transf_1"/>
    <property type="match status" value="1"/>
</dbReference>
<dbReference type="InterPro" id="IPR028098">
    <property type="entry name" value="Glyco_trans_4-like_N"/>
</dbReference>
<proteinExistence type="predicted"/>
<gene>
    <name evidence="3" type="ORF">SSE37_17930</name>
</gene>
<dbReference type="NCBIfam" id="NF041876">
    <property type="entry name" value="EPS_EpsE"/>
    <property type="match status" value="1"/>
</dbReference>
<name>A3K8V9_SAGS3</name>
<keyword evidence="4" id="KW-1185">Reference proteome</keyword>
<dbReference type="AlphaFoldDB" id="A3K8V9"/>
<reference evidence="3 4" key="1">
    <citation type="submission" date="2006-06" db="EMBL/GenBank/DDBJ databases">
        <authorList>
            <person name="Moran M.A."/>
            <person name="Ferriera S."/>
            <person name="Johnson J."/>
            <person name="Kravitz S."/>
            <person name="Beeson K."/>
            <person name="Sutton G."/>
            <person name="Rogers Y.-H."/>
            <person name="Friedman R."/>
            <person name="Frazier M."/>
            <person name="Venter J.C."/>
        </authorList>
    </citation>
    <scope>NUCLEOTIDE SEQUENCE [LARGE SCALE GENOMIC DNA]</scope>
    <source>
        <strain evidence="3 4">E-37</strain>
    </source>
</reference>
<evidence type="ECO:0000259" key="2">
    <source>
        <dbReference type="Pfam" id="PF13439"/>
    </source>
</evidence>
<dbReference type="SUPFAM" id="SSF53756">
    <property type="entry name" value="UDP-Glycosyltransferase/glycogen phosphorylase"/>
    <property type="match status" value="1"/>
</dbReference>
<organism evidence="3 4">
    <name type="scientific">Sagittula stellata (strain ATCC 700073 / DSM 11524 / E-37)</name>
    <dbReference type="NCBI Taxonomy" id="388399"/>
    <lineage>
        <taxon>Bacteria</taxon>
        <taxon>Pseudomonadati</taxon>
        <taxon>Pseudomonadota</taxon>
        <taxon>Alphaproteobacteria</taxon>
        <taxon>Rhodobacterales</taxon>
        <taxon>Roseobacteraceae</taxon>
        <taxon>Sagittula</taxon>
    </lineage>
</organism>
<dbReference type="InterPro" id="IPR001296">
    <property type="entry name" value="Glyco_trans_1"/>
</dbReference>
<sequence length="405" mass="44505">MPQGLRIGYLVPQFPGQTHIFFWREIKALEAMGHDVHVFSTRRPPAGLISHDWSEEAIARTTYLGRLDPIRASAAIVRLLPKGLAKWVLSEPRTFMKDVTVCLAAADRLHSAARRLQLDHIHAHSAARAAFIAALAHRMGGPNYSLTLHGPLSDYGPGQRFKWRRASFATVITEKLLAEVHEELEGDLPERLVVRPMGVDTEILSRTSAYAPPEHGRPLRIFSCARLNVVKGHQDLMTATRQLIDQGTDVRVEIAGEDDDGGTGYRQELEAHLKKLRLQDHVKLLGAISAEQVKAKLEEAHLFVLASWHEPLGVAYMEAMSMGVPTIGTDAGGVRELIDDGSTGYLIEPKNPGQLARTIRALAGDPDALMRLSAAGRAHIVSNFRASLGAEVLVEEIERLAADKS</sequence>
<comment type="caution">
    <text evidence="3">The sequence shown here is derived from an EMBL/GenBank/DDBJ whole genome shotgun (WGS) entry which is preliminary data.</text>
</comment>
<dbReference type="RefSeq" id="WP_005862626.1">
    <property type="nucleotide sequence ID" value="NZ_AAYA01000016.1"/>
</dbReference>
<dbReference type="GO" id="GO:0016757">
    <property type="term" value="F:glycosyltransferase activity"/>
    <property type="evidence" value="ECO:0007669"/>
    <property type="project" value="InterPro"/>
</dbReference>
<evidence type="ECO:0000313" key="4">
    <source>
        <dbReference type="Proteomes" id="UP000005713"/>
    </source>
</evidence>
<dbReference type="Gene3D" id="3.40.50.2000">
    <property type="entry name" value="Glycogen Phosphorylase B"/>
    <property type="match status" value="2"/>
</dbReference>
<feature type="domain" description="Glycosyltransferase subfamily 4-like N-terminal" evidence="2">
    <location>
        <begin position="26"/>
        <end position="202"/>
    </location>
</feature>
<dbReference type="PANTHER" id="PTHR45947">
    <property type="entry name" value="SULFOQUINOVOSYL TRANSFERASE SQD2"/>
    <property type="match status" value="1"/>
</dbReference>
<dbReference type="PANTHER" id="PTHR45947:SF13">
    <property type="entry name" value="TRANSFERASE"/>
    <property type="match status" value="1"/>
</dbReference>